<gene>
    <name evidence="2" type="ORF">FHX39_001813</name>
</gene>
<keyword evidence="1" id="KW-1133">Transmembrane helix</keyword>
<keyword evidence="1" id="KW-0472">Membrane</keyword>
<keyword evidence="1" id="KW-0812">Transmembrane</keyword>
<dbReference type="AlphaFoldDB" id="A0A7W5P6T8"/>
<dbReference type="EMBL" id="JACHZG010000001">
    <property type="protein sequence ID" value="MBB3326869.1"/>
    <property type="molecule type" value="Genomic_DNA"/>
</dbReference>
<name>A0A7W5P6T8_9ACTN</name>
<evidence type="ECO:0000313" key="2">
    <source>
        <dbReference type="EMBL" id="MBB3326869.1"/>
    </source>
</evidence>
<evidence type="ECO:0000313" key="3">
    <source>
        <dbReference type="Proteomes" id="UP000565572"/>
    </source>
</evidence>
<sequence length="54" mass="5729">MLLHATNNSVSGELASPLFTGADAVHLHLSMALGWVVIALVPAGHRARDPVREE</sequence>
<comment type="caution">
    <text evidence="2">The sequence shown here is derived from an EMBL/GenBank/DDBJ whole genome shotgun (WGS) entry which is preliminary data.</text>
</comment>
<protein>
    <submittedName>
        <fullName evidence="2">Uncharacterized protein</fullName>
    </submittedName>
</protein>
<dbReference type="RefSeq" id="WP_183337734.1">
    <property type="nucleotide sequence ID" value="NZ_JACHZG010000001.1"/>
</dbReference>
<dbReference type="Proteomes" id="UP000565572">
    <property type="component" value="Unassembled WGS sequence"/>
</dbReference>
<feature type="transmembrane region" description="Helical" evidence="1">
    <location>
        <begin position="24"/>
        <end position="43"/>
    </location>
</feature>
<accession>A0A7W5P6T8</accession>
<reference evidence="2 3" key="1">
    <citation type="submission" date="2020-08" db="EMBL/GenBank/DDBJ databases">
        <title>Sequencing the genomes of 1000 actinobacteria strains.</title>
        <authorList>
            <person name="Klenk H.-P."/>
        </authorList>
    </citation>
    <scope>NUCLEOTIDE SEQUENCE [LARGE SCALE GENOMIC DNA]</scope>
    <source>
        <strain evidence="2 3">DSM 11053</strain>
    </source>
</reference>
<keyword evidence="3" id="KW-1185">Reference proteome</keyword>
<proteinExistence type="predicted"/>
<organism evidence="2 3">
    <name type="scientific">Microlunatus antarcticus</name>
    <dbReference type="NCBI Taxonomy" id="53388"/>
    <lineage>
        <taxon>Bacteria</taxon>
        <taxon>Bacillati</taxon>
        <taxon>Actinomycetota</taxon>
        <taxon>Actinomycetes</taxon>
        <taxon>Propionibacteriales</taxon>
        <taxon>Propionibacteriaceae</taxon>
        <taxon>Microlunatus</taxon>
    </lineage>
</organism>
<evidence type="ECO:0000256" key="1">
    <source>
        <dbReference type="SAM" id="Phobius"/>
    </source>
</evidence>